<dbReference type="GO" id="GO:0008556">
    <property type="term" value="F:P-type potassium transmembrane transporter activity"/>
    <property type="evidence" value="ECO:0007669"/>
    <property type="project" value="InterPro"/>
</dbReference>
<evidence type="ECO:0000256" key="6">
    <source>
        <dbReference type="ARBA" id="ARBA00022840"/>
    </source>
</evidence>
<keyword evidence="13" id="KW-1185">Reference proteome</keyword>
<accession>A0A371K4U1</accession>
<evidence type="ECO:0000256" key="8">
    <source>
        <dbReference type="ARBA" id="ARBA00022989"/>
    </source>
</evidence>
<keyword evidence="9 11" id="KW-0406">Ion transport</keyword>
<organism evidence="12 13">
    <name type="scientific">Lysobacter silvisoli</name>
    <dbReference type="NCBI Taxonomy" id="2293254"/>
    <lineage>
        <taxon>Bacteria</taxon>
        <taxon>Pseudomonadati</taxon>
        <taxon>Pseudomonadota</taxon>
        <taxon>Gammaproteobacteria</taxon>
        <taxon>Lysobacterales</taxon>
        <taxon>Lysobacteraceae</taxon>
        <taxon>Lysobacter</taxon>
    </lineage>
</organism>
<dbReference type="HAMAP" id="MF_00276">
    <property type="entry name" value="KdpC"/>
    <property type="match status" value="1"/>
</dbReference>
<keyword evidence="6 11" id="KW-0067">ATP-binding</keyword>
<dbReference type="GO" id="GO:0005886">
    <property type="term" value="C:plasma membrane"/>
    <property type="evidence" value="ECO:0007669"/>
    <property type="project" value="UniProtKB-SubCell"/>
</dbReference>
<comment type="function">
    <text evidence="11">Part of the high-affinity ATP-driven potassium transport (or Kdp) system, which catalyzes the hydrolysis of ATP coupled with the electrogenic transport of potassium into the cytoplasm. This subunit acts as a catalytic chaperone that increases the ATP-binding affinity of the ATP-hydrolyzing subunit KdpB by the formation of a transient KdpB/KdpC/ATP ternary complex.</text>
</comment>
<dbReference type="GO" id="GO:0005524">
    <property type="term" value="F:ATP binding"/>
    <property type="evidence" value="ECO:0007669"/>
    <property type="project" value="UniProtKB-UniRule"/>
</dbReference>
<keyword evidence="5 11" id="KW-0547">Nucleotide-binding</keyword>
<evidence type="ECO:0000256" key="7">
    <source>
        <dbReference type="ARBA" id="ARBA00022958"/>
    </source>
</evidence>
<keyword evidence="3 11" id="KW-0633">Potassium transport</keyword>
<evidence type="ECO:0000313" key="12">
    <source>
        <dbReference type="EMBL" id="RDZ28880.1"/>
    </source>
</evidence>
<evidence type="ECO:0000256" key="2">
    <source>
        <dbReference type="ARBA" id="ARBA00022475"/>
    </source>
</evidence>
<name>A0A371K4U1_9GAMM</name>
<evidence type="ECO:0000256" key="5">
    <source>
        <dbReference type="ARBA" id="ARBA00022741"/>
    </source>
</evidence>
<dbReference type="AlphaFoldDB" id="A0A371K4U1"/>
<keyword evidence="8 11" id="KW-1133">Transmembrane helix</keyword>
<keyword evidence="4 11" id="KW-0812">Transmembrane</keyword>
<comment type="caution">
    <text evidence="12">The sequence shown here is derived from an EMBL/GenBank/DDBJ whole genome shotgun (WGS) entry which is preliminary data.</text>
</comment>
<dbReference type="RefSeq" id="WP_115858316.1">
    <property type="nucleotide sequence ID" value="NZ_QTSU01000001.1"/>
</dbReference>
<dbReference type="Proteomes" id="UP000264492">
    <property type="component" value="Unassembled WGS sequence"/>
</dbReference>
<comment type="similarity">
    <text evidence="11">Belongs to the KdpC family.</text>
</comment>
<proteinExistence type="inferred from homology"/>
<evidence type="ECO:0000256" key="3">
    <source>
        <dbReference type="ARBA" id="ARBA00022538"/>
    </source>
</evidence>
<dbReference type="InterPro" id="IPR003820">
    <property type="entry name" value="KdpC"/>
</dbReference>
<protein>
    <recommendedName>
        <fullName evidence="11">Potassium-transporting ATPase KdpC subunit</fullName>
    </recommendedName>
    <alternativeName>
        <fullName evidence="11">ATP phosphohydrolase [potassium-transporting] C chain</fullName>
    </alternativeName>
    <alternativeName>
        <fullName evidence="11">Potassium-binding and translocating subunit C</fullName>
    </alternativeName>
    <alternativeName>
        <fullName evidence="11">Potassium-translocating ATPase C chain</fullName>
    </alternativeName>
</protein>
<dbReference type="PANTHER" id="PTHR30042">
    <property type="entry name" value="POTASSIUM-TRANSPORTING ATPASE C CHAIN"/>
    <property type="match status" value="1"/>
</dbReference>
<keyword evidence="2 11" id="KW-1003">Cell membrane</keyword>
<evidence type="ECO:0000256" key="9">
    <source>
        <dbReference type="ARBA" id="ARBA00023065"/>
    </source>
</evidence>
<gene>
    <name evidence="11" type="primary">kdpC</name>
    <name evidence="12" type="ORF">DX914_07170</name>
</gene>
<feature type="transmembrane region" description="Helical" evidence="11">
    <location>
        <begin position="19"/>
        <end position="45"/>
    </location>
</feature>
<evidence type="ECO:0000313" key="13">
    <source>
        <dbReference type="Proteomes" id="UP000264492"/>
    </source>
</evidence>
<evidence type="ECO:0000256" key="10">
    <source>
        <dbReference type="ARBA" id="ARBA00023136"/>
    </source>
</evidence>
<dbReference type="NCBIfam" id="NF001454">
    <property type="entry name" value="PRK00315.1"/>
    <property type="match status" value="1"/>
</dbReference>
<keyword evidence="10 11" id="KW-0472">Membrane</keyword>
<dbReference type="NCBIfam" id="TIGR00681">
    <property type="entry name" value="kdpC"/>
    <property type="match status" value="1"/>
</dbReference>
<evidence type="ECO:0000256" key="11">
    <source>
        <dbReference type="HAMAP-Rule" id="MF_00276"/>
    </source>
</evidence>
<dbReference type="Pfam" id="PF02669">
    <property type="entry name" value="KdpC"/>
    <property type="match status" value="1"/>
</dbReference>
<dbReference type="PANTHER" id="PTHR30042:SF2">
    <property type="entry name" value="POTASSIUM-TRANSPORTING ATPASE KDPC SUBUNIT"/>
    <property type="match status" value="1"/>
</dbReference>
<dbReference type="OrthoDB" id="9788285at2"/>
<dbReference type="EMBL" id="QTSU01000001">
    <property type="protein sequence ID" value="RDZ28880.1"/>
    <property type="molecule type" value="Genomic_DNA"/>
</dbReference>
<comment type="subcellular location">
    <subcellularLocation>
        <location evidence="11">Cell membrane</location>
        <topology evidence="11">Single-pass membrane protein</topology>
    </subcellularLocation>
</comment>
<sequence>MNTATVPSLDDRIGLRAPLLFACVSLLGFGLAYSLIGTVLSGIAFPHQATGSIVERDGRAVGSSLIAQPFVDARYFQPRPSAAKYDPMAAAGSNQARSNPDLRKRLAEETAAIAAREGIALSEVPPELATQSGGGLDPQISPRSAQVQAARVARARGIDPAQVDALIAQHTQPPQYGVLGEPRVNVLALNLALDAQQRQHLDTRTRR</sequence>
<keyword evidence="1 11" id="KW-0813">Transport</keyword>
<keyword evidence="7 11" id="KW-0630">Potassium</keyword>
<evidence type="ECO:0000256" key="1">
    <source>
        <dbReference type="ARBA" id="ARBA00022448"/>
    </source>
</evidence>
<dbReference type="PIRSF" id="PIRSF001296">
    <property type="entry name" value="K_ATPase_KdpC"/>
    <property type="match status" value="1"/>
</dbReference>
<reference evidence="12 13" key="1">
    <citation type="submission" date="2018-08" db="EMBL/GenBank/DDBJ databases">
        <title>Lysobacter sp. zong2l5, whole genome shotgun sequence.</title>
        <authorList>
            <person name="Zhang X."/>
            <person name="Feng G."/>
            <person name="Zhu H."/>
        </authorList>
    </citation>
    <scope>NUCLEOTIDE SEQUENCE [LARGE SCALE GENOMIC DNA]</scope>
    <source>
        <strain evidence="13">zong2l5</strain>
    </source>
</reference>
<evidence type="ECO:0000256" key="4">
    <source>
        <dbReference type="ARBA" id="ARBA00022692"/>
    </source>
</evidence>
<comment type="subunit">
    <text evidence="11">The system is composed of three essential subunits: KdpA, KdpB and KdpC.</text>
</comment>